<comment type="subcellular location">
    <subcellularLocation>
        <location evidence="1">Membrane</location>
        <topology evidence="1">Multi-pass membrane protein</topology>
    </subcellularLocation>
</comment>
<evidence type="ECO:0000256" key="1">
    <source>
        <dbReference type="ARBA" id="ARBA00004141"/>
    </source>
</evidence>
<dbReference type="OrthoDB" id="28257at2759"/>
<sequence length="196" mass="22512">MWFFTILSYVAILIQICFVTIAIAAGLYYLAELVEEYTVVSKKIITSMNTATLILYLCLWVFEDLPKSMVLCGILAQLSHFVILKDFPYVSFLAPGFLSSILFLIVNHYMAFSYFAEVNHPISEVLAYFTICLWLVPFALFISLSANDYVLPTMADHQEQDVITNYFSKKNKKYGLLTLFNYTKDTIFTQKSKKGF</sequence>
<dbReference type="GeneID" id="108739011"/>
<dbReference type="PANTHER" id="PTHR13144">
    <property type="entry name" value="TEX261 PROTEIN"/>
    <property type="match status" value="1"/>
</dbReference>
<evidence type="ECO:0000256" key="2">
    <source>
        <dbReference type="ARBA" id="ARBA00008096"/>
    </source>
</evidence>
<dbReference type="Pfam" id="PF04148">
    <property type="entry name" value="Erv26"/>
    <property type="match status" value="1"/>
</dbReference>
<dbReference type="InterPro" id="IPR007277">
    <property type="entry name" value="Svp26/Tex261"/>
</dbReference>
<evidence type="ECO:0000256" key="4">
    <source>
        <dbReference type="ARBA" id="ARBA00022692"/>
    </source>
</evidence>
<accession>A0A1W4WWD4</accession>
<keyword evidence="6 7" id="KW-0472">Membrane</keyword>
<comment type="similarity">
    <text evidence="2">Belongs to the SVP26 family.</text>
</comment>
<dbReference type="PANTHER" id="PTHR13144:SF0">
    <property type="entry name" value="PROTEIN TEX261"/>
    <property type="match status" value="1"/>
</dbReference>
<dbReference type="GO" id="GO:0000139">
    <property type="term" value="C:Golgi membrane"/>
    <property type="evidence" value="ECO:0007669"/>
    <property type="project" value="TreeGrafter"/>
</dbReference>
<feature type="transmembrane region" description="Helical" evidence="7">
    <location>
        <begin position="125"/>
        <end position="144"/>
    </location>
</feature>
<keyword evidence="5 7" id="KW-1133">Transmembrane helix</keyword>
<feature type="transmembrane region" description="Helical" evidence="7">
    <location>
        <begin position="91"/>
        <end position="110"/>
    </location>
</feature>
<evidence type="ECO:0000256" key="3">
    <source>
        <dbReference type="ARBA" id="ARBA00017877"/>
    </source>
</evidence>
<gene>
    <name evidence="9" type="primary">LOC108739011</name>
</gene>
<evidence type="ECO:0000256" key="5">
    <source>
        <dbReference type="ARBA" id="ARBA00022989"/>
    </source>
</evidence>
<feature type="transmembrane region" description="Helical" evidence="7">
    <location>
        <begin position="6"/>
        <end position="31"/>
    </location>
</feature>
<dbReference type="GO" id="GO:0005789">
    <property type="term" value="C:endoplasmic reticulum membrane"/>
    <property type="evidence" value="ECO:0007669"/>
    <property type="project" value="TreeGrafter"/>
</dbReference>
<evidence type="ECO:0000313" key="9">
    <source>
        <dbReference type="RefSeq" id="XP_018328179.1"/>
    </source>
</evidence>
<dbReference type="AlphaFoldDB" id="A0A1W4WWD4"/>
<dbReference type="KEGG" id="apln:108739011"/>
<dbReference type="RefSeq" id="XP_018328179.1">
    <property type="nucleotide sequence ID" value="XM_018472677.2"/>
</dbReference>
<dbReference type="STRING" id="224129.A0A1W4WWD4"/>
<dbReference type="FunCoup" id="A0A1W4WWD4">
    <property type="interactions" value="1256"/>
</dbReference>
<dbReference type="GO" id="GO:0030134">
    <property type="term" value="C:COPII-coated ER to Golgi transport vesicle"/>
    <property type="evidence" value="ECO:0007669"/>
    <property type="project" value="TreeGrafter"/>
</dbReference>
<dbReference type="GO" id="GO:0097020">
    <property type="term" value="F:COPII receptor activity"/>
    <property type="evidence" value="ECO:0007669"/>
    <property type="project" value="InterPro"/>
</dbReference>
<dbReference type="Proteomes" id="UP000192223">
    <property type="component" value="Unplaced"/>
</dbReference>
<proteinExistence type="inferred from homology"/>
<name>A0A1W4WWD4_AGRPL</name>
<reference evidence="9" key="1">
    <citation type="submission" date="2025-08" db="UniProtKB">
        <authorList>
            <consortium name="RefSeq"/>
        </authorList>
    </citation>
    <scope>IDENTIFICATION</scope>
    <source>
        <tissue evidence="9">Entire body</tissue>
    </source>
</reference>
<protein>
    <recommendedName>
        <fullName evidence="3">Protein TEX261</fullName>
    </recommendedName>
</protein>
<keyword evidence="8" id="KW-1185">Reference proteome</keyword>
<feature type="transmembrane region" description="Helical" evidence="7">
    <location>
        <begin position="43"/>
        <end position="62"/>
    </location>
</feature>
<organism evidence="8 9">
    <name type="scientific">Agrilus planipennis</name>
    <name type="common">Emerald ash borer</name>
    <name type="synonym">Agrilus marcopoli</name>
    <dbReference type="NCBI Taxonomy" id="224129"/>
    <lineage>
        <taxon>Eukaryota</taxon>
        <taxon>Metazoa</taxon>
        <taxon>Ecdysozoa</taxon>
        <taxon>Arthropoda</taxon>
        <taxon>Hexapoda</taxon>
        <taxon>Insecta</taxon>
        <taxon>Pterygota</taxon>
        <taxon>Neoptera</taxon>
        <taxon>Endopterygota</taxon>
        <taxon>Coleoptera</taxon>
        <taxon>Polyphaga</taxon>
        <taxon>Elateriformia</taxon>
        <taxon>Buprestoidea</taxon>
        <taxon>Buprestidae</taxon>
        <taxon>Agrilinae</taxon>
        <taxon>Agrilus</taxon>
    </lineage>
</organism>
<evidence type="ECO:0000256" key="6">
    <source>
        <dbReference type="ARBA" id="ARBA00023136"/>
    </source>
</evidence>
<evidence type="ECO:0000256" key="7">
    <source>
        <dbReference type="SAM" id="Phobius"/>
    </source>
</evidence>
<keyword evidence="4 7" id="KW-0812">Transmembrane</keyword>
<evidence type="ECO:0000313" key="8">
    <source>
        <dbReference type="Proteomes" id="UP000192223"/>
    </source>
</evidence>
<dbReference type="InParanoid" id="A0A1W4WWD4"/>
<dbReference type="GO" id="GO:0006888">
    <property type="term" value="P:endoplasmic reticulum to Golgi vesicle-mediated transport"/>
    <property type="evidence" value="ECO:0007669"/>
    <property type="project" value="InterPro"/>
</dbReference>